<dbReference type="InterPro" id="IPR015424">
    <property type="entry name" value="PyrdxlP-dep_Trfase"/>
</dbReference>
<dbReference type="PANTHER" id="PTHR43586">
    <property type="entry name" value="CYSTEINE DESULFURASE"/>
    <property type="match status" value="1"/>
</dbReference>
<evidence type="ECO:0000313" key="2">
    <source>
        <dbReference type="EMBL" id="OGG49018.1"/>
    </source>
</evidence>
<dbReference type="InterPro" id="IPR000192">
    <property type="entry name" value="Aminotrans_V_dom"/>
</dbReference>
<feature type="domain" description="Aminotransferase class V" evidence="1">
    <location>
        <begin position="45"/>
        <end position="326"/>
    </location>
</feature>
<dbReference type="EMBL" id="MFKF01000240">
    <property type="protein sequence ID" value="OGG49018.1"/>
    <property type="molecule type" value="Genomic_DNA"/>
</dbReference>
<dbReference type="Proteomes" id="UP000178606">
    <property type="component" value="Unassembled WGS sequence"/>
</dbReference>
<evidence type="ECO:0000313" key="3">
    <source>
        <dbReference type="Proteomes" id="UP000178606"/>
    </source>
</evidence>
<dbReference type="AlphaFoldDB" id="A0A1F6CIS7"/>
<dbReference type="Pfam" id="PF00266">
    <property type="entry name" value="Aminotran_5"/>
    <property type="match status" value="1"/>
</dbReference>
<reference evidence="2 3" key="1">
    <citation type="journal article" date="2016" name="Nat. Commun.">
        <title>Thousands of microbial genomes shed light on interconnected biogeochemical processes in an aquifer system.</title>
        <authorList>
            <person name="Anantharaman K."/>
            <person name="Brown C.T."/>
            <person name="Hug L.A."/>
            <person name="Sharon I."/>
            <person name="Castelle C.J."/>
            <person name="Probst A.J."/>
            <person name="Thomas B.C."/>
            <person name="Singh A."/>
            <person name="Wilkins M.J."/>
            <person name="Karaoz U."/>
            <person name="Brodie E.L."/>
            <person name="Williams K.H."/>
            <person name="Hubbard S.S."/>
            <person name="Banfield J.F."/>
        </authorList>
    </citation>
    <scope>NUCLEOTIDE SEQUENCE [LARGE SCALE GENOMIC DNA]</scope>
    <source>
        <strain evidence="3">RIFCSPLOWO2_12_FULL_64_10</strain>
    </source>
</reference>
<dbReference type="Gene3D" id="3.40.640.10">
    <property type="entry name" value="Type I PLP-dependent aspartate aminotransferase-like (Major domain)"/>
    <property type="match status" value="1"/>
</dbReference>
<name>A0A1F6CIS7_HANXR</name>
<evidence type="ECO:0000259" key="1">
    <source>
        <dbReference type="Pfam" id="PF00266"/>
    </source>
</evidence>
<dbReference type="SUPFAM" id="SSF53383">
    <property type="entry name" value="PLP-dependent transferases"/>
    <property type="match status" value="1"/>
</dbReference>
<dbReference type="PANTHER" id="PTHR43586:SF15">
    <property type="entry name" value="BLR3095 PROTEIN"/>
    <property type="match status" value="1"/>
</dbReference>
<sequence>MKIDPLVPPSEFVGLGGVTHLCTGGEAPWLKAQEEVHAEFARYKSAGFAGRAKVYERGERCREHMGQLWGVPPDRIALTPSAAEGMSYLARGLDWREGDNVVTTNLEFPSVAYAWRLLRRRGVEVRLVPHRDWLVSEADLLSAVDARTRVLAVSHVSFYTGQCLDLARLSDGLRRTEALLAVDATHASGVLRVPAALTDLTVSSSYKWMLATHGVAPCYLSARAEARTEATCFGWRNLDVWPKQRAERAPDADVKPMPQRLEPGNPAMVAVMFLDRALEVLLRVGAERIENHARDLSEQVSAGLERLGRTVISPRFRAGRSGNTCFLADDAKGVQDRLADRSVLCWGEYGRVRVSAHLYNGSEDVERFLKALAKV</sequence>
<proteinExistence type="predicted"/>
<comment type="caution">
    <text evidence="2">The sequence shown here is derived from an EMBL/GenBank/DDBJ whole genome shotgun (WGS) entry which is preliminary data.</text>
</comment>
<gene>
    <name evidence="2" type="ORF">A3F84_14375</name>
</gene>
<accession>A0A1F6CIS7</accession>
<protein>
    <recommendedName>
        <fullName evidence="1">Aminotransferase class V domain-containing protein</fullName>
    </recommendedName>
</protein>
<dbReference type="InterPro" id="IPR015421">
    <property type="entry name" value="PyrdxlP-dep_Trfase_major"/>
</dbReference>
<dbReference type="Gene3D" id="3.90.1150.10">
    <property type="entry name" value="Aspartate Aminotransferase, domain 1"/>
    <property type="match status" value="1"/>
</dbReference>
<dbReference type="InterPro" id="IPR015422">
    <property type="entry name" value="PyrdxlP-dep_Trfase_small"/>
</dbReference>
<organism evidence="2 3">
    <name type="scientific">Handelsmanbacteria sp. (strain RIFCSPLOWO2_12_FULL_64_10)</name>
    <dbReference type="NCBI Taxonomy" id="1817868"/>
    <lineage>
        <taxon>Bacteria</taxon>
        <taxon>Candidatus Handelsmaniibacteriota</taxon>
    </lineage>
</organism>